<dbReference type="AlphaFoldDB" id="S4XR44"/>
<feature type="domain" description="HTH merR-type" evidence="5">
    <location>
        <begin position="1"/>
        <end position="48"/>
    </location>
</feature>
<dbReference type="SUPFAM" id="SSF48256">
    <property type="entry name" value="Citrate synthase"/>
    <property type="match status" value="1"/>
</dbReference>
<dbReference type="CDD" id="cd06102">
    <property type="entry name" value="citrate_synt_like_2"/>
    <property type="match status" value="1"/>
</dbReference>
<dbReference type="Gene3D" id="1.10.1660.10">
    <property type="match status" value="1"/>
</dbReference>
<dbReference type="InterPro" id="IPR041657">
    <property type="entry name" value="HTH_17"/>
</dbReference>
<dbReference type="UniPathway" id="UPA00223">
    <property type="reaction ID" value="UER00717"/>
</dbReference>
<comment type="similarity">
    <text evidence="2">Belongs to the citrate synthase family.</text>
</comment>
<sequence length="415" mass="42700">MTGAEAAELLGVKRETLYAYASRGVLRGVPGGRGRARLYLRADIERLKARHDARAGHGPVAAEALRWGEPVLESALTAIGPRGPVYRGKEAVALALEDVPFEAVAELLWTGELPAGGAPAARPGRPSVRPAKLAALLPEGTPPLAALALVVPALGAHDPARHVGAPSGDGRIPTSDAERARARALVRSLAALVGLGRDPARATAALEAEGAARRLLVALGASPSKKAERAVNRALSISADHELNASTFAVRVAASTGADLYACVSAGLAALSGPRHGGATDRVEALVAEAARPERAAAAVHERLRRGEPIPGFGHRLYPEGDPRAQALLDTARALAPQSAALRTVLALVDALRDAGHDPPSLDMGLVAITAALGLPSGAAAALFAVGRAAGWIAHAFEQREAGYMLRPRARYTGP</sequence>
<dbReference type="STRING" id="1254432.SCE1572_10850"/>
<dbReference type="InterPro" id="IPR000551">
    <property type="entry name" value="MerR-type_HTH_dom"/>
</dbReference>
<dbReference type="Gene3D" id="1.10.580.10">
    <property type="entry name" value="Citrate Synthase, domain 1"/>
    <property type="match status" value="1"/>
</dbReference>
<comment type="pathway">
    <text evidence="1">Carbohydrate metabolism; tricarboxylic acid cycle; isocitrate from oxaloacetate: step 1/2.</text>
</comment>
<evidence type="ECO:0000256" key="4">
    <source>
        <dbReference type="ARBA" id="ARBA00022679"/>
    </source>
</evidence>
<dbReference type="EMBL" id="CP003969">
    <property type="protein sequence ID" value="AGP34964.1"/>
    <property type="molecule type" value="Genomic_DNA"/>
</dbReference>
<dbReference type="GO" id="GO:0006355">
    <property type="term" value="P:regulation of DNA-templated transcription"/>
    <property type="evidence" value="ECO:0007669"/>
    <property type="project" value="InterPro"/>
</dbReference>
<reference evidence="6 7" key="1">
    <citation type="journal article" date="2013" name="Sci. Rep.">
        <title>Extraordinary expansion of a Sorangium cellulosum genome from an alkaline milieu.</title>
        <authorList>
            <person name="Han K."/>
            <person name="Li Z.F."/>
            <person name="Peng R."/>
            <person name="Zhu L.P."/>
            <person name="Zhou T."/>
            <person name="Wang L.G."/>
            <person name="Li S.G."/>
            <person name="Zhang X.B."/>
            <person name="Hu W."/>
            <person name="Wu Z.H."/>
            <person name="Qin N."/>
            <person name="Li Y.Z."/>
        </authorList>
    </citation>
    <scope>NUCLEOTIDE SEQUENCE [LARGE SCALE GENOMIC DNA]</scope>
    <source>
        <strain evidence="6 7">So0157-2</strain>
    </source>
</reference>
<evidence type="ECO:0000256" key="1">
    <source>
        <dbReference type="ARBA" id="ARBA00004751"/>
    </source>
</evidence>
<protein>
    <recommendedName>
        <fullName evidence="3">citrate synthase (unknown stereospecificity)</fullName>
        <ecNumber evidence="3">2.3.3.16</ecNumber>
    </recommendedName>
</protein>
<dbReference type="SUPFAM" id="SSF46955">
    <property type="entry name" value="Putative DNA-binding domain"/>
    <property type="match status" value="1"/>
</dbReference>
<dbReference type="InterPro" id="IPR016142">
    <property type="entry name" value="Citrate_synth-like_lrg_a-sub"/>
</dbReference>
<dbReference type="KEGG" id="scu:SCE1572_10850"/>
<evidence type="ECO:0000256" key="2">
    <source>
        <dbReference type="ARBA" id="ARBA00010566"/>
    </source>
</evidence>
<dbReference type="PANTHER" id="PTHR11739">
    <property type="entry name" value="CITRATE SYNTHASE"/>
    <property type="match status" value="1"/>
</dbReference>
<dbReference type="GO" id="GO:0003677">
    <property type="term" value="F:DNA binding"/>
    <property type="evidence" value="ECO:0007669"/>
    <property type="project" value="InterPro"/>
</dbReference>
<dbReference type="InterPro" id="IPR036969">
    <property type="entry name" value="Citrate_synthase_sf"/>
</dbReference>
<dbReference type="InterPro" id="IPR002020">
    <property type="entry name" value="Citrate_synthase"/>
</dbReference>
<dbReference type="HOGENOM" id="CLU_025068_1_0_7"/>
<dbReference type="GO" id="GO:0005975">
    <property type="term" value="P:carbohydrate metabolic process"/>
    <property type="evidence" value="ECO:0007669"/>
    <property type="project" value="TreeGrafter"/>
</dbReference>
<dbReference type="Pfam" id="PF12728">
    <property type="entry name" value="HTH_17"/>
    <property type="match status" value="1"/>
</dbReference>
<dbReference type="InterPro" id="IPR016143">
    <property type="entry name" value="Citrate_synth-like_sm_a-sub"/>
</dbReference>
<dbReference type="PROSITE" id="PS50937">
    <property type="entry name" value="HTH_MERR_2"/>
    <property type="match status" value="1"/>
</dbReference>
<dbReference type="EC" id="2.3.3.16" evidence="3"/>
<dbReference type="Proteomes" id="UP000014803">
    <property type="component" value="Chromosome"/>
</dbReference>
<dbReference type="GO" id="GO:0005829">
    <property type="term" value="C:cytosol"/>
    <property type="evidence" value="ECO:0007669"/>
    <property type="project" value="TreeGrafter"/>
</dbReference>
<organism evidence="6 7">
    <name type="scientific">Sorangium cellulosum So0157-2</name>
    <dbReference type="NCBI Taxonomy" id="1254432"/>
    <lineage>
        <taxon>Bacteria</taxon>
        <taxon>Pseudomonadati</taxon>
        <taxon>Myxococcota</taxon>
        <taxon>Polyangia</taxon>
        <taxon>Polyangiales</taxon>
        <taxon>Polyangiaceae</taxon>
        <taxon>Sorangium</taxon>
    </lineage>
</organism>
<dbReference type="PANTHER" id="PTHR11739:SF4">
    <property type="entry name" value="CITRATE SYNTHASE, PEROXISOMAL"/>
    <property type="match status" value="1"/>
</dbReference>
<name>S4XR44_SORCE</name>
<dbReference type="GO" id="GO:0036440">
    <property type="term" value="F:citrate synthase activity"/>
    <property type="evidence" value="ECO:0007669"/>
    <property type="project" value="UniProtKB-EC"/>
</dbReference>
<gene>
    <name evidence="6" type="ORF">SCE1572_10850</name>
</gene>
<dbReference type="InterPro" id="IPR009061">
    <property type="entry name" value="DNA-bd_dom_put_sf"/>
</dbReference>
<keyword evidence="4" id="KW-0808">Transferase</keyword>
<evidence type="ECO:0000256" key="3">
    <source>
        <dbReference type="ARBA" id="ARBA00012972"/>
    </source>
</evidence>
<dbReference type="PATRIC" id="fig|1254432.3.peg.2430"/>
<accession>S4XR44</accession>
<dbReference type="eggNOG" id="COG0789">
    <property type="taxonomic scope" value="Bacteria"/>
</dbReference>
<dbReference type="Gene3D" id="1.10.230.10">
    <property type="entry name" value="Cytochrome P450-Terp, domain 2"/>
    <property type="match status" value="1"/>
</dbReference>
<proteinExistence type="inferred from homology"/>
<evidence type="ECO:0000313" key="7">
    <source>
        <dbReference type="Proteomes" id="UP000014803"/>
    </source>
</evidence>
<dbReference type="eggNOG" id="COG0372">
    <property type="taxonomic scope" value="Bacteria"/>
</dbReference>
<dbReference type="PRINTS" id="PR00143">
    <property type="entry name" value="CITRTSNTHASE"/>
</dbReference>
<evidence type="ECO:0000313" key="6">
    <source>
        <dbReference type="EMBL" id="AGP34964.1"/>
    </source>
</evidence>
<dbReference type="Pfam" id="PF00285">
    <property type="entry name" value="Citrate_synt"/>
    <property type="match status" value="1"/>
</dbReference>
<evidence type="ECO:0000259" key="5">
    <source>
        <dbReference type="PROSITE" id="PS50937"/>
    </source>
</evidence>
<dbReference type="GO" id="GO:0006099">
    <property type="term" value="P:tricarboxylic acid cycle"/>
    <property type="evidence" value="ECO:0007669"/>
    <property type="project" value="UniProtKB-UniPathway"/>
</dbReference>